<feature type="region of interest" description="Disordered" evidence="1">
    <location>
        <begin position="44"/>
        <end position="115"/>
    </location>
</feature>
<dbReference type="Pfam" id="PF02120">
    <property type="entry name" value="Flg_hook"/>
    <property type="match status" value="1"/>
</dbReference>
<feature type="region of interest" description="Disordered" evidence="1">
    <location>
        <begin position="672"/>
        <end position="701"/>
    </location>
</feature>
<feature type="compositionally biased region" description="Low complexity" evidence="1">
    <location>
        <begin position="99"/>
        <end position="114"/>
    </location>
</feature>
<organism evidence="3 4">
    <name type="scientific">Colwellia echini</name>
    <dbReference type="NCBI Taxonomy" id="1982103"/>
    <lineage>
        <taxon>Bacteria</taxon>
        <taxon>Pseudomonadati</taxon>
        <taxon>Pseudomonadota</taxon>
        <taxon>Gammaproteobacteria</taxon>
        <taxon>Alteromonadales</taxon>
        <taxon>Colwelliaceae</taxon>
        <taxon>Colwellia</taxon>
    </lineage>
</organism>
<feature type="region of interest" description="Disordered" evidence="1">
    <location>
        <begin position="139"/>
        <end position="174"/>
    </location>
</feature>
<name>A0ABY3MWL8_9GAMM</name>
<feature type="compositionally biased region" description="Low complexity" evidence="1">
    <location>
        <begin position="206"/>
        <end position="226"/>
    </location>
</feature>
<gene>
    <name evidence="3" type="ORF">CWS31_009635</name>
</gene>
<keyword evidence="4" id="KW-1185">Reference proteome</keyword>
<dbReference type="RefSeq" id="WP_101344109.1">
    <property type="nucleotide sequence ID" value="NZ_PJAI02000009.1"/>
</dbReference>
<evidence type="ECO:0000259" key="2">
    <source>
        <dbReference type="Pfam" id="PF02120"/>
    </source>
</evidence>
<feature type="compositionally biased region" description="Polar residues" evidence="1">
    <location>
        <begin position="141"/>
        <end position="172"/>
    </location>
</feature>
<evidence type="ECO:0000313" key="4">
    <source>
        <dbReference type="Proteomes" id="UP000815846"/>
    </source>
</evidence>
<proteinExistence type="predicted"/>
<sequence length="731" mass="79207">MQSVNVLPAFVSQDTDLKTKDYLTSTSERHSELNFSRLVERHVNEDKKSSLTNKEKNTADSTLENKAESKAANLGNTREESGNKADNELNRQENDSSEANTAANNPKDNNNSENTDTAANQVEKAHLDNANKKNVDDVAVNQGNSENNPNASNVSAQPTKQVSGATDSSQSKALAESEQFMSLLYNSDQTLNSPSVNSTAENAKQLSTNGNPLLSNSNTSTNTSSTDKVVDGYSEAEESLSDDQISNTSTPEHKLKSFSNSELLARGASGNVEDAVKEISGQSTRTQTTEQALKGTQPLGNDAFKNQNLTSDQLMKNQLSNTDFKNNKITDIATGVSQAHKAQVIEPVDAALTSLVGEEISGDVLTSEAMTEFDKEQVNQDTIVKGSLANNVLKDSVSDSISPAVKLEAQNKTSISNEAIESSNEPLSTRNSNGDIDKLTTDKIAASLAAVDNQSKAQYLDAKAQQKMQLAANEKAAFNESFVKEELITESDNTNADSEFSETTLLADNKPGAQGSKTSNQVTDVFTARASTDAQAQVLQAAQSKQTNDAYLEHQTAEVLNHSVATDVAQIQKNNVQLQQETISIFRKDFTDAVKDKVMIMISQKLQQFDITLDPPEFGNMQVRVNLQGEQAAVNFVVQNQQAKDALEQSMHKLKEMLAEQGVDVGDANVEQQNQQGNNDNNSEQNTNNNAELNKTAGNDANDLLSKQNQEERVFSANLFGSPTRGVDYYA</sequence>
<evidence type="ECO:0000313" key="3">
    <source>
        <dbReference type="EMBL" id="TYK65613.1"/>
    </source>
</evidence>
<feature type="compositionally biased region" description="Low complexity" evidence="1">
    <location>
        <begin position="672"/>
        <end position="694"/>
    </location>
</feature>
<dbReference type="PANTHER" id="PTHR37533:SF2">
    <property type="entry name" value="FLAGELLAR HOOK-LENGTH CONTROL PROTEIN"/>
    <property type="match status" value="1"/>
</dbReference>
<dbReference type="InterPro" id="IPR052563">
    <property type="entry name" value="FliK"/>
</dbReference>
<feature type="compositionally biased region" description="Basic and acidic residues" evidence="1">
    <location>
        <begin position="77"/>
        <end position="94"/>
    </location>
</feature>
<feature type="domain" description="Flagellar hook-length control protein-like C-terminal" evidence="2">
    <location>
        <begin position="596"/>
        <end position="678"/>
    </location>
</feature>
<accession>A0ABY3MWL8</accession>
<dbReference type="InterPro" id="IPR038610">
    <property type="entry name" value="FliK-like_C_sf"/>
</dbReference>
<dbReference type="EMBL" id="PJAI02000009">
    <property type="protein sequence ID" value="TYK65613.1"/>
    <property type="molecule type" value="Genomic_DNA"/>
</dbReference>
<dbReference type="Gene3D" id="3.30.750.140">
    <property type="match status" value="1"/>
</dbReference>
<protein>
    <recommendedName>
        <fullName evidence="2">Flagellar hook-length control protein-like C-terminal domain-containing protein</fullName>
    </recommendedName>
</protein>
<feature type="compositionally biased region" description="Basic and acidic residues" evidence="1">
    <location>
        <begin position="44"/>
        <end position="69"/>
    </location>
</feature>
<dbReference type="CDD" id="cd17470">
    <property type="entry name" value="T3SS_Flik_C"/>
    <property type="match status" value="1"/>
</dbReference>
<evidence type="ECO:0000256" key="1">
    <source>
        <dbReference type="SAM" id="MobiDB-lite"/>
    </source>
</evidence>
<comment type="caution">
    <text evidence="3">The sequence shown here is derived from an EMBL/GenBank/DDBJ whole genome shotgun (WGS) entry which is preliminary data.</text>
</comment>
<dbReference type="PANTHER" id="PTHR37533">
    <property type="entry name" value="FLAGELLAR HOOK-LENGTH CONTROL PROTEIN"/>
    <property type="match status" value="1"/>
</dbReference>
<feature type="compositionally biased region" description="Polar residues" evidence="1">
    <location>
        <begin position="192"/>
        <end position="205"/>
    </location>
</feature>
<dbReference type="InterPro" id="IPR021136">
    <property type="entry name" value="Flagellar_hook_control-like_C"/>
</dbReference>
<reference evidence="3 4" key="1">
    <citation type="submission" date="2019-08" db="EMBL/GenBank/DDBJ databases">
        <title>Microbe sample from Colwellia echini.</title>
        <authorList>
            <person name="Christiansen L."/>
            <person name="Pathiraja D."/>
            <person name="Schultz-Johansen M."/>
            <person name="Choi I.-G."/>
            <person name="Stougaard P."/>
        </authorList>
    </citation>
    <scope>NUCLEOTIDE SEQUENCE [LARGE SCALE GENOMIC DNA]</scope>
    <source>
        <strain evidence="3 4">A3</strain>
    </source>
</reference>
<feature type="region of interest" description="Disordered" evidence="1">
    <location>
        <begin position="192"/>
        <end position="256"/>
    </location>
</feature>
<dbReference type="Proteomes" id="UP000815846">
    <property type="component" value="Unassembled WGS sequence"/>
</dbReference>